<evidence type="ECO:0000313" key="9">
    <source>
        <dbReference type="Proteomes" id="UP000182658"/>
    </source>
</evidence>
<evidence type="ECO:0000256" key="5">
    <source>
        <dbReference type="ARBA" id="ARBA00023242"/>
    </source>
</evidence>
<dbReference type="Proteomes" id="UP000182658">
    <property type="component" value="Unassembled WGS sequence"/>
</dbReference>
<keyword evidence="2" id="KW-0805">Transcription regulation</keyword>
<dbReference type="AlphaFoldDB" id="A0A1J7J8Z3"/>
<dbReference type="OrthoDB" id="5217604at2759"/>
<dbReference type="GO" id="GO:0005634">
    <property type="term" value="C:nucleus"/>
    <property type="evidence" value="ECO:0007669"/>
    <property type="project" value="UniProtKB-SubCell"/>
</dbReference>
<feature type="compositionally biased region" description="Polar residues" evidence="6">
    <location>
        <begin position="122"/>
        <end position="136"/>
    </location>
</feature>
<dbReference type="CDD" id="cd00067">
    <property type="entry name" value="GAL4"/>
    <property type="match status" value="1"/>
</dbReference>
<dbReference type="EMBL" id="KV875100">
    <property type="protein sequence ID" value="OIW26264.1"/>
    <property type="molecule type" value="Genomic_DNA"/>
</dbReference>
<reference evidence="8 9" key="1">
    <citation type="submission" date="2016-10" db="EMBL/GenBank/DDBJ databases">
        <title>Draft genome sequence of Coniochaeta ligniaria NRRL30616, a lignocellulolytic fungus for bioabatement of inhibitors in plant biomass hydrolysates.</title>
        <authorList>
            <consortium name="DOE Joint Genome Institute"/>
            <person name="Jimenez D.J."/>
            <person name="Hector R.E."/>
            <person name="Riley R."/>
            <person name="Sun H."/>
            <person name="Grigoriev I.V."/>
            <person name="Van Elsas J.D."/>
            <person name="Nichols N.N."/>
        </authorList>
    </citation>
    <scope>NUCLEOTIDE SEQUENCE [LARGE SCALE GENOMIC DNA]</scope>
    <source>
        <strain evidence="8 9">NRRL 30616</strain>
    </source>
</reference>
<dbReference type="STRING" id="1408157.A0A1J7J8Z3"/>
<dbReference type="PROSITE" id="PS00463">
    <property type="entry name" value="ZN2_CY6_FUNGAL_1"/>
    <property type="match status" value="1"/>
</dbReference>
<dbReference type="PANTHER" id="PTHR31845:SF10">
    <property type="entry name" value="ZN(II)2CYS6 TRANSCRIPTION FACTOR (EUROFUNG)"/>
    <property type="match status" value="1"/>
</dbReference>
<keyword evidence="4" id="KW-0804">Transcription</keyword>
<dbReference type="CDD" id="cd12148">
    <property type="entry name" value="fungal_TF_MHR"/>
    <property type="match status" value="1"/>
</dbReference>
<feature type="region of interest" description="Disordered" evidence="6">
    <location>
        <begin position="1"/>
        <end position="31"/>
    </location>
</feature>
<name>A0A1J7J8Z3_9PEZI</name>
<evidence type="ECO:0000259" key="7">
    <source>
        <dbReference type="PROSITE" id="PS00463"/>
    </source>
</evidence>
<evidence type="ECO:0000256" key="2">
    <source>
        <dbReference type="ARBA" id="ARBA00023015"/>
    </source>
</evidence>
<organism evidence="8 9">
    <name type="scientific">Coniochaeta ligniaria NRRL 30616</name>
    <dbReference type="NCBI Taxonomy" id="1408157"/>
    <lineage>
        <taxon>Eukaryota</taxon>
        <taxon>Fungi</taxon>
        <taxon>Dikarya</taxon>
        <taxon>Ascomycota</taxon>
        <taxon>Pezizomycotina</taxon>
        <taxon>Sordariomycetes</taxon>
        <taxon>Sordariomycetidae</taxon>
        <taxon>Coniochaetales</taxon>
        <taxon>Coniochaetaceae</taxon>
        <taxon>Coniochaeta</taxon>
    </lineage>
</organism>
<evidence type="ECO:0000256" key="4">
    <source>
        <dbReference type="ARBA" id="ARBA00023163"/>
    </source>
</evidence>
<comment type="subcellular location">
    <subcellularLocation>
        <location evidence="1">Nucleus</location>
    </subcellularLocation>
</comment>
<keyword evidence="9" id="KW-1185">Reference proteome</keyword>
<protein>
    <recommendedName>
        <fullName evidence="7">Zn(2)-C6 fungal-type domain-containing protein</fullName>
    </recommendedName>
</protein>
<feature type="compositionally biased region" description="Basic and acidic residues" evidence="6">
    <location>
        <begin position="111"/>
        <end position="121"/>
    </location>
</feature>
<dbReference type="GO" id="GO:0008270">
    <property type="term" value="F:zinc ion binding"/>
    <property type="evidence" value="ECO:0007669"/>
    <property type="project" value="InterPro"/>
</dbReference>
<dbReference type="InterPro" id="IPR036864">
    <property type="entry name" value="Zn2-C6_fun-type_DNA-bd_sf"/>
</dbReference>
<keyword evidence="5" id="KW-0539">Nucleus</keyword>
<dbReference type="SUPFAM" id="SSF57701">
    <property type="entry name" value="Zn2/Cys6 DNA-binding domain"/>
    <property type="match status" value="1"/>
</dbReference>
<feature type="domain" description="Zn(2)-C6 fungal-type" evidence="7">
    <location>
        <begin position="34"/>
        <end position="68"/>
    </location>
</feature>
<dbReference type="InParanoid" id="A0A1J7J8Z3"/>
<evidence type="ECO:0000256" key="6">
    <source>
        <dbReference type="SAM" id="MobiDB-lite"/>
    </source>
</evidence>
<dbReference type="InterPro" id="IPR001138">
    <property type="entry name" value="Zn2Cys6_DnaBD"/>
</dbReference>
<keyword evidence="3" id="KW-0238">DNA-binding</keyword>
<feature type="region of interest" description="Disordered" evidence="6">
    <location>
        <begin position="100"/>
        <end position="144"/>
    </location>
</feature>
<evidence type="ECO:0000256" key="1">
    <source>
        <dbReference type="ARBA" id="ARBA00004123"/>
    </source>
</evidence>
<evidence type="ECO:0000313" key="8">
    <source>
        <dbReference type="EMBL" id="OIW26264.1"/>
    </source>
</evidence>
<proteinExistence type="predicted"/>
<dbReference type="PANTHER" id="PTHR31845">
    <property type="entry name" value="FINGER DOMAIN PROTEIN, PUTATIVE-RELATED"/>
    <property type="match status" value="1"/>
</dbReference>
<dbReference type="GO" id="GO:0000976">
    <property type="term" value="F:transcription cis-regulatory region binding"/>
    <property type="evidence" value="ECO:0007669"/>
    <property type="project" value="TreeGrafter"/>
</dbReference>
<dbReference type="GO" id="GO:0000981">
    <property type="term" value="F:DNA-binding transcription factor activity, RNA polymerase II-specific"/>
    <property type="evidence" value="ECO:0007669"/>
    <property type="project" value="InterPro"/>
</dbReference>
<sequence length="606" mass="66140">MSTPGSNSGGGDTPADSHEALQSAGNPRHFRPRACQNCAQSKLRCEWPVESGAGASVCIRCAKTSASCVLPPLTDRKRRGPSTRIRKLEDKVEGLMSLLSAGERAPPLPMDKLHAGNRRDPSGSQRQQQYSPSHSPMGTPHPPAVPAGSIQIVPGFVLSLAEADAVINIYRTSYSPYFPFVPIPVTVVATELEQTAPFLLRTILQVAVPQIAVVQKSVDRWFRQVMAQRSQATDLLHMASTLVLDLGLHKAPNQYGAGRQSFLPDAIRKIKGSAKYGHSLDDMRAMLGFCYLNSVVSALFQRTGKAMHTPYVSHCCDVLLSAQEHDSDKFLVALVRMQQLGARVADALPSPETDDSPQSMNGSVYMIMTTAQKELDALARSQPPEVQRNVLLWTQYHGVLIRLFEPALSMRPAPRSHDASKSTARTDALSSCLQACVNFFAAYASIPIDSLGYMPLVATSYMAFAFVTASRILMLNDGDWNVGVARRIFDFSATCQTLSDRFRQADGLAESLGRRRKIKDDETGSVLGAYSVKILWIRQWYLAKISAAGTVAPGVGGDNRMEPVSSGMDIDPLVSSQSSSLHMIQELDDDFWNALLDPKAGYSWEP</sequence>
<gene>
    <name evidence="8" type="ORF">CONLIGDRAFT_581344</name>
</gene>
<dbReference type="Gene3D" id="4.10.240.10">
    <property type="entry name" value="Zn(2)-C6 fungal-type DNA-binding domain"/>
    <property type="match status" value="1"/>
</dbReference>
<evidence type="ECO:0000256" key="3">
    <source>
        <dbReference type="ARBA" id="ARBA00023125"/>
    </source>
</evidence>
<dbReference type="InterPro" id="IPR051089">
    <property type="entry name" value="prtT"/>
</dbReference>
<accession>A0A1J7J8Z3</accession>